<dbReference type="HOGENOM" id="CLU_850370_0_0_1"/>
<accession>A0A0C3A7N4</accession>
<dbReference type="Proteomes" id="UP000054097">
    <property type="component" value="Unassembled WGS sequence"/>
</dbReference>
<dbReference type="AlphaFoldDB" id="A0A0C3A7N4"/>
<evidence type="ECO:0008006" key="3">
    <source>
        <dbReference type="Google" id="ProtNLM"/>
    </source>
</evidence>
<proteinExistence type="predicted"/>
<dbReference type="InterPro" id="IPR053137">
    <property type="entry name" value="NLR-like"/>
</dbReference>
<protein>
    <recommendedName>
        <fullName evidence="3">Kinesin light chain</fullName>
    </recommendedName>
</protein>
<dbReference type="PANTHER" id="PTHR46082:SF6">
    <property type="entry name" value="AAA+ ATPASE DOMAIN-CONTAINING PROTEIN-RELATED"/>
    <property type="match status" value="1"/>
</dbReference>
<reference evidence="2" key="2">
    <citation type="submission" date="2015-01" db="EMBL/GenBank/DDBJ databases">
        <title>Evolutionary Origins and Diversification of the Mycorrhizal Mutualists.</title>
        <authorList>
            <consortium name="DOE Joint Genome Institute"/>
            <consortium name="Mycorrhizal Genomics Consortium"/>
            <person name="Kohler A."/>
            <person name="Kuo A."/>
            <person name="Nagy L.G."/>
            <person name="Floudas D."/>
            <person name="Copeland A."/>
            <person name="Barry K.W."/>
            <person name="Cichocki N."/>
            <person name="Veneault-Fourrey C."/>
            <person name="LaButti K."/>
            <person name="Lindquist E.A."/>
            <person name="Lipzen A."/>
            <person name="Lundell T."/>
            <person name="Morin E."/>
            <person name="Murat C."/>
            <person name="Riley R."/>
            <person name="Ohm R."/>
            <person name="Sun H."/>
            <person name="Tunlid A."/>
            <person name="Henrissat B."/>
            <person name="Grigoriev I.V."/>
            <person name="Hibbett D.S."/>
            <person name="Martin F."/>
        </authorList>
    </citation>
    <scope>NUCLEOTIDE SEQUENCE [LARGE SCALE GENOMIC DNA]</scope>
    <source>
        <strain evidence="2">MAFF 305830</strain>
    </source>
</reference>
<dbReference type="SUPFAM" id="SSF48452">
    <property type="entry name" value="TPR-like"/>
    <property type="match status" value="1"/>
</dbReference>
<sequence>MHKEAAELMEMVNETLETQLGRGHVSTIKSSLLLANHYDRMGRTTEARMRRQQEEVRRNTEMFGKDDPITIEASAALAITISKFQRESSRMMEWEPRRPRQQILGSTTHESPRSTLLSIDNFGENAIMSLPNGATRTNRMVMSPESTMDDIHMADDEIMHELEVLRQTEEAHGPRDPETISARERLARRYSTLGRYSEAEQTMRNVQIQRKTTLGEDHPQTINAALQLAAIYDKMGSHAEAADLVYGVLMQRTQNLGEAHHETFSARFYYATILCKIQRHAEAEEIVQRALEICQEQFMGTTNEIYTFGSGLLARIRQQPRLTSMAC</sequence>
<keyword evidence="2" id="KW-1185">Reference proteome</keyword>
<name>A0A0C3A7N4_SERVB</name>
<dbReference type="PANTHER" id="PTHR46082">
    <property type="entry name" value="ATP/GTP-BINDING PROTEIN-RELATED"/>
    <property type="match status" value="1"/>
</dbReference>
<evidence type="ECO:0000313" key="1">
    <source>
        <dbReference type="EMBL" id="KIM20620.1"/>
    </source>
</evidence>
<organism evidence="1 2">
    <name type="scientific">Serendipita vermifera MAFF 305830</name>
    <dbReference type="NCBI Taxonomy" id="933852"/>
    <lineage>
        <taxon>Eukaryota</taxon>
        <taxon>Fungi</taxon>
        <taxon>Dikarya</taxon>
        <taxon>Basidiomycota</taxon>
        <taxon>Agaricomycotina</taxon>
        <taxon>Agaricomycetes</taxon>
        <taxon>Sebacinales</taxon>
        <taxon>Serendipitaceae</taxon>
        <taxon>Serendipita</taxon>
    </lineage>
</organism>
<dbReference type="InterPro" id="IPR011990">
    <property type="entry name" value="TPR-like_helical_dom_sf"/>
</dbReference>
<dbReference type="Pfam" id="PF13374">
    <property type="entry name" value="TPR_10"/>
    <property type="match status" value="1"/>
</dbReference>
<reference evidence="1 2" key="1">
    <citation type="submission" date="2014-04" db="EMBL/GenBank/DDBJ databases">
        <authorList>
            <consortium name="DOE Joint Genome Institute"/>
            <person name="Kuo A."/>
            <person name="Zuccaro A."/>
            <person name="Kohler A."/>
            <person name="Nagy L.G."/>
            <person name="Floudas D."/>
            <person name="Copeland A."/>
            <person name="Barry K.W."/>
            <person name="Cichocki N."/>
            <person name="Veneault-Fourrey C."/>
            <person name="LaButti K."/>
            <person name="Lindquist E.A."/>
            <person name="Lipzen A."/>
            <person name="Lundell T."/>
            <person name="Morin E."/>
            <person name="Murat C."/>
            <person name="Sun H."/>
            <person name="Tunlid A."/>
            <person name="Henrissat B."/>
            <person name="Grigoriev I.V."/>
            <person name="Hibbett D.S."/>
            <person name="Martin F."/>
            <person name="Nordberg H.P."/>
            <person name="Cantor M.N."/>
            <person name="Hua S.X."/>
        </authorList>
    </citation>
    <scope>NUCLEOTIDE SEQUENCE [LARGE SCALE GENOMIC DNA]</scope>
    <source>
        <strain evidence="1 2">MAFF 305830</strain>
    </source>
</reference>
<evidence type="ECO:0000313" key="2">
    <source>
        <dbReference type="Proteomes" id="UP000054097"/>
    </source>
</evidence>
<gene>
    <name evidence="1" type="ORF">M408DRAFT_12935</name>
</gene>
<dbReference type="EMBL" id="KN824418">
    <property type="protein sequence ID" value="KIM20620.1"/>
    <property type="molecule type" value="Genomic_DNA"/>
</dbReference>
<dbReference type="Gene3D" id="1.25.40.10">
    <property type="entry name" value="Tetratricopeptide repeat domain"/>
    <property type="match status" value="2"/>
</dbReference>
<dbReference type="STRING" id="933852.A0A0C3A7N4"/>